<gene>
    <name evidence="1" type="ORF">B0H15DRAFT_817063</name>
</gene>
<keyword evidence="2" id="KW-1185">Reference proteome</keyword>
<proteinExistence type="predicted"/>
<dbReference type="AlphaFoldDB" id="A0AAD6UEB6"/>
<accession>A0AAD6UEB6</accession>
<evidence type="ECO:0008006" key="3">
    <source>
        <dbReference type="Google" id="ProtNLM"/>
    </source>
</evidence>
<dbReference type="Proteomes" id="UP001222325">
    <property type="component" value="Unassembled WGS sequence"/>
</dbReference>
<sequence>MAPGFLLVTSEPGPDVTLDEFQDWYNNEHVPLRLEHLPSFLAGARFRAADALAPTWLAVYDIDDTAAFAHESYTRLRASRSAREAALVGRLALLDRRTYVLRGDSGEGATSSYAAGGGGGGKAPTPVVLTQWTDTAPGDPSAWKEKGASGWVRTRTYECIDSLRSGRSVAPGPEAQRIPRYLVVHELCDLMAAEDPALKATSAQSEESRLWALYRAYPSIAQRNPSVTEA</sequence>
<evidence type="ECO:0000313" key="1">
    <source>
        <dbReference type="EMBL" id="KAJ7100710.1"/>
    </source>
</evidence>
<evidence type="ECO:0000313" key="2">
    <source>
        <dbReference type="Proteomes" id="UP001222325"/>
    </source>
</evidence>
<dbReference type="EMBL" id="JARJCN010000005">
    <property type="protein sequence ID" value="KAJ7100710.1"/>
    <property type="molecule type" value="Genomic_DNA"/>
</dbReference>
<organism evidence="1 2">
    <name type="scientific">Mycena belliarum</name>
    <dbReference type="NCBI Taxonomy" id="1033014"/>
    <lineage>
        <taxon>Eukaryota</taxon>
        <taxon>Fungi</taxon>
        <taxon>Dikarya</taxon>
        <taxon>Basidiomycota</taxon>
        <taxon>Agaricomycotina</taxon>
        <taxon>Agaricomycetes</taxon>
        <taxon>Agaricomycetidae</taxon>
        <taxon>Agaricales</taxon>
        <taxon>Marasmiineae</taxon>
        <taxon>Mycenaceae</taxon>
        <taxon>Mycena</taxon>
    </lineage>
</organism>
<name>A0AAD6UEB6_9AGAR</name>
<protein>
    <recommendedName>
        <fullName evidence="3">EthD domain-containing protein</fullName>
    </recommendedName>
</protein>
<reference evidence="1" key="1">
    <citation type="submission" date="2023-03" db="EMBL/GenBank/DDBJ databases">
        <title>Massive genome expansion in bonnet fungi (Mycena s.s.) driven by repeated elements and novel gene families across ecological guilds.</title>
        <authorList>
            <consortium name="Lawrence Berkeley National Laboratory"/>
            <person name="Harder C.B."/>
            <person name="Miyauchi S."/>
            <person name="Viragh M."/>
            <person name="Kuo A."/>
            <person name="Thoen E."/>
            <person name="Andreopoulos B."/>
            <person name="Lu D."/>
            <person name="Skrede I."/>
            <person name="Drula E."/>
            <person name="Henrissat B."/>
            <person name="Morin E."/>
            <person name="Kohler A."/>
            <person name="Barry K."/>
            <person name="LaButti K."/>
            <person name="Morin E."/>
            <person name="Salamov A."/>
            <person name="Lipzen A."/>
            <person name="Mereny Z."/>
            <person name="Hegedus B."/>
            <person name="Baldrian P."/>
            <person name="Stursova M."/>
            <person name="Weitz H."/>
            <person name="Taylor A."/>
            <person name="Grigoriev I.V."/>
            <person name="Nagy L.G."/>
            <person name="Martin F."/>
            <person name="Kauserud H."/>
        </authorList>
    </citation>
    <scope>NUCLEOTIDE SEQUENCE</scope>
    <source>
        <strain evidence="1">CBHHK173m</strain>
    </source>
</reference>
<comment type="caution">
    <text evidence="1">The sequence shown here is derived from an EMBL/GenBank/DDBJ whole genome shotgun (WGS) entry which is preliminary data.</text>
</comment>